<evidence type="ECO:0000313" key="10">
    <source>
        <dbReference type="Proteomes" id="UP000245771"/>
    </source>
</evidence>
<dbReference type="Proteomes" id="UP000245771">
    <property type="component" value="Unassembled WGS sequence"/>
</dbReference>
<dbReference type="Gene3D" id="2.70.98.60">
    <property type="entry name" value="alpha-galactosidase from lactobacil brevis"/>
    <property type="match status" value="1"/>
</dbReference>
<dbReference type="RefSeq" id="XP_025354322.1">
    <property type="nucleotide sequence ID" value="XM_025502692.1"/>
</dbReference>
<protein>
    <recommendedName>
        <fullName evidence="2 5">Alpha-galactosidase</fullName>
        <ecNumber evidence="2 5">3.2.1.22</ecNumber>
    </recommendedName>
</protein>
<dbReference type="Gene3D" id="2.60.40.1180">
    <property type="entry name" value="Golgi alpha-mannosidase II"/>
    <property type="match status" value="1"/>
</dbReference>
<sequence>MTAPTTFHLRNGGVSVVIDANAFGLPSIVYWGSDLGKNVKNEVIENIARAAKPEGVSGGLSISPRLTILPQPAHGWQGTPGVSLYRPQSGEFSFKLDLRSIEKKSGESGLVIKGADKEGGVSFTLALQVTKSGLLSQKINITNAGKSELQVNSVYLSFPIPNKQTELLDTTGRHLRERHPQRHKFTVGRHVRESRRGRPGADATLLLTAGTPNFGFESGAAHAVHLAWSGNHTLAAERGPNYAPFIQAGELLEPGEIVLKAGSTYQSPEALGSCGEGLNQVSHRFHDHLRQRSVHPTLPRPVTINTWEAVYFDMRLDRLKAIADAAAEVGAERFVLDDGWFKGRRDDTAGLGDWFVDKDVWPQGLQPLWDHVDKLGLQCGIWVEPEMINLNSDLGRKHPEWILRPNKARLPVEGRQQQVLDISNPDAFKYIFTCLDKILTDYPLIKYFKWDHNRDLLESGNIHGRAAIHDNVDALYDLMAKLKEKHPGLEIESCASGGARVDFGILQHTDRIWTSDCTDPLERLTIQKYTNLLVPNELIGVHVGAARSHTTGRTHGLHLRAGHTLFGHMGIEWDISKIQKEELQDLAKWIKLHKKWRDVIHTGKSVYADLEEESGGDLRGVVSTDQSRAIFTYTQTKTSQYYPAAPVTFPGLEDETLYKLKFVQDPATDKEQFVGQSPLLWTEAGKDCILSGKALRTAGVQIPTLLPETLIVFEVGKV</sequence>
<gene>
    <name evidence="9" type="ORF">FA14DRAFT_67733</name>
</gene>
<comment type="function">
    <text evidence="5">Hydrolyzes a variety of simple alpha-D-galactoside as well as more complex molecules such as oligosaccharides and polysaccharides.</text>
</comment>
<evidence type="ECO:0000313" key="9">
    <source>
        <dbReference type="EMBL" id="PWN34020.1"/>
    </source>
</evidence>
<dbReference type="InterPro" id="IPR002252">
    <property type="entry name" value="Glyco_hydro_36"/>
</dbReference>
<comment type="similarity">
    <text evidence="5">Belongs to the glycosyl hydrolase.</text>
</comment>
<evidence type="ECO:0000256" key="6">
    <source>
        <dbReference type="PIRSR" id="PIRSR005536-1"/>
    </source>
</evidence>
<organism evidence="9 10">
    <name type="scientific">Meira miltonrushii</name>
    <dbReference type="NCBI Taxonomy" id="1280837"/>
    <lineage>
        <taxon>Eukaryota</taxon>
        <taxon>Fungi</taxon>
        <taxon>Dikarya</taxon>
        <taxon>Basidiomycota</taxon>
        <taxon>Ustilaginomycotina</taxon>
        <taxon>Exobasidiomycetes</taxon>
        <taxon>Exobasidiales</taxon>
        <taxon>Brachybasidiaceae</taxon>
        <taxon>Meira</taxon>
    </lineage>
</organism>
<evidence type="ECO:0000256" key="4">
    <source>
        <dbReference type="ARBA" id="ARBA00023295"/>
    </source>
</evidence>
<dbReference type="InterPro" id="IPR013785">
    <property type="entry name" value="Aldolase_TIM"/>
</dbReference>
<feature type="active site" description="Proton donor" evidence="6">
    <location>
        <position position="516"/>
    </location>
</feature>
<dbReference type="STRING" id="1280837.A0A316V953"/>
<comment type="catalytic activity">
    <reaction evidence="1 5">
        <text>Hydrolysis of terminal, non-reducing alpha-D-galactose residues in alpha-D-galactosides, including galactose oligosaccharides, galactomannans and galactolipids.</text>
        <dbReference type="EC" id="3.2.1.22"/>
    </reaction>
</comment>
<dbReference type="EC" id="3.2.1.22" evidence="2 5"/>
<dbReference type="InterPro" id="IPR013780">
    <property type="entry name" value="Glyco_hydro_b"/>
</dbReference>
<keyword evidence="3 5" id="KW-0378">Hydrolase</keyword>
<dbReference type="GeneID" id="37024473"/>
<dbReference type="GO" id="GO:0004557">
    <property type="term" value="F:alpha-galactosidase activity"/>
    <property type="evidence" value="ECO:0007669"/>
    <property type="project" value="UniProtKB-UniRule"/>
</dbReference>
<evidence type="ECO:0000259" key="8">
    <source>
        <dbReference type="Pfam" id="PF16875"/>
    </source>
</evidence>
<dbReference type="InterPro" id="IPR038417">
    <property type="entry name" value="Alpga-gal_N_sf"/>
</dbReference>
<dbReference type="PANTHER" id="PTHR43053:SF3">
    <property type="entry name" value="ALPHA-GALACTOSIDASE C-RELATED"/>
    <property type="match status" value="1"/>
</dbReference>
<dbReference type="Pfam" id="PF02065">
    <property type="entry name" value="Melibiase"/>
    <property type="match status" value="1"/>
</dbReference>
<evidence type="ECO:0000256" key="2">
    <source>
        <dbReference type="ARBA" id="ARBA00012755"/>
    </source>
</evidence>
<dbReference type="InterPro" id="IPR031705">
    <property type="entry name" value="Glyco_hydro_36_C"/>
</dbReference>
<dbReference type="Gene3D" id="3.20.20.70">
    <property type="entry name" value="Aldolase class I"/>
    <property type="match status" value="1"/>
</dbReference>
<dbReference type="SUPFAM" id="SSF51445">
    <property type="entry name" value="(Trans)glycosidases"/>
    <property type="match status" value="1"/>
</dbReference>
<dbReference type="PRINTS" id="PR00743">
    <property type="entry name" value="GLHYDRLASE36"/>
</dbReference>
<feature type="domain" description="Glycosyl hydrolase family 36 N-terminal" evidence="8">
    <location>
        <begin position="24"/>
        <end position="259"/>
    </location>
</feature>
<evidence type="ECO:0000256" key="5">
    <source>
        <dbReference type="PIRNR" id="PIRNR005536"/>
    </source>
</evidence>
<keyword evidence="10" id="KW-1185">Reference proteome</keyword>
<dbReference type="Pfam" id="PF16875">
    <property type="entry name" value="Glyco_hydro_36N"/>
    <property type="match status" value="1"/>
</dbReference>
<evidence type="ECO:0000256" key="3">
    <source>
        <dbReference type="ARBA" id="ARBA00022801"/>
    </source>
</evidence>
<dbReference type="PIRSF" id="PIRSF005536">
    <property type="entry name" value="Agal"/>
    <property type="match status" value="1"/>
</dbReference>
<dbReference type="InterPro" id="IPR050985">
    <property type="entry name" value="Alpha-glycosidase_related"/>
</dbReference>
<dbReference type="InParanoid" id="A0A316V953"/>
<dbReference type="FunFam" id="3.20.20.70:FF:000118">
    <property type="entry name" value="Alpha-galactosidase"/>
    <property type="match status" value="1"/>
</dbReference>
<feature type="domain" description="Glycosyl hydrolase family 36 C-terminal" evidence="7">
    <location>
        <begin position="621"/>
        <end position="704"/>
    </location>
</feature>
<dbReference type="InterPro" id="IPR017853">
    <property type="entry name" value="GH"/>
</dbReference>
<proteinExistence type="inferred from homology"/>
<dbReference type="EMBL" id="KZ819604">
    <property type="protein sequence ID" value="PWN34020.1"/>
    <property type="molecule type" value="Genomic_DNA"/>
</dbReference>
<feature type="active site" description="Nucleophile" evidence="6">
    <location>
        <position position="451"/>
    </location>
</feature>
<evidence type="ECO:0000256" key="1">
    <source>
        <dbReference type="ARBA" id="ARBA00001255"/>
    </source>
</evidence>
<accession>A0A316V953</accession>
<dbReference type="InterPro" id="IPR031704">
    <property type="entry name" value="Glyco_hydro_36_N"/>
</dbReference>
<evidence type="ECO:0000259" key="7">
    <source>
        <dbReference type="Pfam" id="PF16874"/>
    </source>
</evidence>
<dbReference type="AlphaFoldDB" id="A0A316V953"/>
<dbReference type="GO" id="GO:0016052">
    <property type="term" value="P:carbohydrate catabolic process"/>
    <property type="evidence" value="ECO:0007669"/>
    <property type="project" value="InterPro"/>
</dbReference>
<dbReference type="PANTHER" id="PTHR43053">
    <property type="entry name" value="GLYCOSIDASE FAMILY 31"/>
    <property type="match status" value="1"/>
</dbReference>
<name>A0A316V953_9BASI</name>
<keyword evidence="4 5" id="KW-0326">Glycosidase</keyword>
<dbReference type="OrthoDB" id="5795902at2759"/>
<dbReference type="Pfam" id="PF16874">
    <property type="entry name" value="Glyco_hydro_36C"/>
    <property type="match status" value="1"/>
</dbReference>
<reference evidence="9 10" key="1">
    <citation type="journal article" date="2018" name="Mol. Biol. Evol.">
        <title>Broad Genomic Sampling Reveals a Smut Pathogenic Ancestry of the Fungal Clade Ustilaginomycotina.</title>
        <authorList>
            <person name="Kijpornyongpan T."/>
            <person name="Mondo S.J."/>
            <person name="Barry K."/>
            <person name="Sandor L."/>
            <person name="Lee J."/>
            <person name="Lipzen A."/>
            <person name="Pangilinan J."/>
            <person name="LaButti K."/>
            <person name="Hainaut M."/>
            <person name="Henrissat B."/>
            <person name="Grigoriev I.V."/>
            <person name="Spatafora J.W."/>
            <person name="Aime M.C."/>
        </authorList>
    </citation>
    <scope>NUCLEOTIDE SEQUENCE [LARGE SCALE GENOMIC DNA]</scope>
    <source>
        <strain evidence="9 10">MCA 3882</strain>
    </source>
</reference>
<dbReference type="CDD" id="cd14791">
    <property type="entry name" value="GH36"/>
    <property type="match status" value="1"/>
</dbReference>